<dbReference type="GO" id="GO:0008610">
    <property type="term" value="P:lipid biosynthetic process"/>
    <property type="evidence" value="ECO:0007669"/>
    <property type="project" value="UniProtKB-ARBA"/>
</dbReference>
<organism evidence="12 13">
    <name type="scientific">Canariomyces notabilis</name>
    <dbReference type="NCBI Taxonomy" id="2074819"/>
    <lineage>
        <taxon>Eukaryota</taxon>
        <taxon>Fungi</taxon>
        <taxon>Dikarya</taxon>
        <taxon>Ascomycota</taxon>
        <taxon>Pezizomycotina</taxon>
        <taxon>Sordariomycetes</taxon>
        <taxon>Sordariomycetidae</taxon>
        <taxon>Sordariales</taxon>
        <taxon>Chaetomiaceae</taxon>
        <taxon>Canariomyces</taxon>
    </lineage>
</organism>
<dbReference type="GO" id="GO:0043041">
    <property type="term" value="P:amino acid activation for nonribosomal peptide biosynthetic process"/>
    <property type="evidence" value="ECO:0007669"/>
    <property type="project" value="TreeGrafter"/>
</dbReference>
<dbReference type="PANTHER" id="PTHR45527">
    <property type="entry name" value="NONRIBOSOMAL PEPTIDE SYNTHETASE"/>
    <property type="match status" value="1"/>
</dbReference>
<dbReference type="Pfam" id="PF00501">
    <property type="entry name" value="AMP-binding"/>
    <property type="match status" value="1"/>
</dbReference>
<evidence type="ECO:0000256" key="10">
    <source>
        <dbReference type="ARBA" id="ARBA00079461"/>
    </source>
</evidence>
<dbReference type="NCBIfam" id="TIGR01733">
    <property type="entry name" value="AA-adenyl-dom"/>
    <property type="match status" value="1"/>
</dbReference>
<evidence type="ECO:0000256" key="2">
    <source>
        <dbReference type="ARBA" id="ARBA00022450"/>
    </source>
</evidence>
<evidence type="ECO:0000256" key="4">
    <source>
        <dbReference type="ARBA" id="ARBA00022598"/>
    </source>
</evidence>
<dbReference type="SUPFAM" id="SSF56801">
    <property type="entry name" value="Acetyl-CoA synthetase-like"/>
    <property type="match status" value="1"/>
</dbReference>
<dbReference type="Gene3D" id="3.30.559.10">
    <property type="entry name" value="Chloramphenicol acetyltransferase-like domain"/>
    <property type="match status" value="2"/>
</dbReference>
<dbReference type="CDD" id="cd05918">
    <property type="entry name" value="A_NRPS_SidN3_like"/>
    <property type="match status" value="1"/>
</dbReference>
<dbReference type="InterPro" id="IPR020845">
    <property type="entry name" value="AMP-binding_CS"/>
</dbReference>
<sequence>MHLGAPSTPPEVVTRTVSVSNSPSDEFNDAFCRDELILAWTLLLQRERSDDNPVEQFTWGSTSVDGTETAVRLSLPALGLTLNRTTSEPVSAFLGAVRSSSRSIESSSPESLFFLDEPAVSGCPRKGESDVDSPKWTFQLRVSRERGNLTLWGLWPNKHVPLSEQQAGDKLDTFIELFNVITKQPELPLRRLLDPLPGDLNQIWSWNASLPPIIDRTMHDIISEQAVANPTKVALCSWDGQFTYAELDLMSTCFAHHLCLLGLTVGTIVPLCFEKCRWTVIALLGVIKAGGAFALTDPTSQPEARLKVMVEQTGARLVVASASQSELAQRLVPGDGKVVTLSEESMSFLLDTQDEPAPLPDIPTATSPLYIQFTSGSTGKPKGVVISHANYTSGAIPRAEAVGYASSSRVFEFASYAFDVSIDCMLCTLAVGGTICIPSDADRMNDLGGAIRSSGANMAHMTPSVARVLDPSVIADLDVLGLGGEAVSAADAAAWSKGKTSVIIAYGPSECTVGCTVNNTFAKHGSQRKLFTTGNIGKGVGAVGWVVDPEDHDRLVPVGAVGELLVEGPVVGMGYLGEPEKTAEVFIEDPAWLTAGHGTVPGRRGRLYKTGDLVRYDRGGSGDFVFVGRKDAQVKLRGQRVELVEIEHHLRHSLPSGIKLAAEVIRPDGGEPTLVAFLVEPQPLGGLTDEPTGENLTFSDELAKALGGIDEALGVVLPRYMVPVAYIPLRDMPVLPSAKIDRKKLREIGAAMSREQIANISRRNKRTDLEEPLTEIERALQGIWRSVLGDQVDISVHDNFFALGGDSLRAMRLVAAARTEGVVLTVADVFRYPALRDMAVVAKIVSAEQGGSNSEMVRPFSLLDSSWPVDEARAEASKHCGVDEADIEDMYPCTPLQEALMALSAKVKEAYVAQRVLKMGSLEEAVKLQAAFDTVASTSAILRTRIIQMSQRGLMQVVVKEPIAWRSASSLAEYLENDRDEQMDLGKPLVRYAMIRDGGNAHFVLTMHHALYDGWSMPLIVERVNQVYQGVQPRQPAAEFKHFIHYLNSKLDRVACDTYWRDQLAGATGPQFPRLPFEGYQTQADSLLEVDISLKDRRLPMCSNATVTLATVIRAAWALVASQYCMGNMDIVFGETLTGRNAPIVGAEEIEGPMITTIPVRICIDREATVEEYLQSVAQQGVTQIPYEHAGLQHIRRLSEDALQACELRTGFVLHPAAGDVKVDERTPANGLVPAGDSEAAQEALKFNTYALMLVCSLSANGFFVMASFDSRTVDKETVGRVLEQLRTVVHQLCEPEGKKIKVGDVECLTTADKREVQKLSQQVVLEGENLAELGLSAEDIEGAWIVEAANCEQPLPRGAAGELLVETRKALGAPAVAIGEPRWLMQLKAEGTHRGEQDGGKARVFKTGRLATLDFSEHCNTSTLRILKPAKSDAQRVVKRPQTTAPALSATSTKQKTLRSIWSRLLNIDQDKIYLGDSFFTRGGDSITAMKLVSEARQQGMQLTVAQIFANRTLYEMANVMQPAPAVAAQQGVSAAPVRADYRPFSLLFNSFMERIQEALENKSWKIADVLPARPLQDIAVQGTVELPRFSIRYELIHFEGFVDKAQMFRACQELMARNEILRTVFVRLDAVCYSVVVENPFIVPVVEYEIDGDDVDSFARQLSRLDAQTRIPYGSSFVKWFFVTNGTRCSLVFRLSHAQYDEICLPIFLNQLHQLYQGSDSVPVSYPFSAFVNHTLQDSIPRAIPYWRDLLAGSPGISVLKPHTPVTNRRHFAIHRTVDISTRIRDITVATLPSAAWALTLARLLGVNDVVFGEVASGRGVDVPGIPDANSITGPCWQYAPTRVRFNSNPPIRTGHELLVALQHQHMMSASHDCMGLTEIVRHCTDWDPKTVTWFDSVVHQDVAHVEALRFLDLTARFETIYPYEEPLREWKIQAFHQGENLTLEIVTFDSWKEHAVRLLDDLVASMEQLVQRPWDELDVV</sequence>
<keyword evidence="6" id="KW-0843">Virulence</keyword>
<dbReference type="FunFam" id="1.10.1200.10:FF:000005">
    <property type="entry name" value="Nonribosomal peptide synthetase 1"/>
    <property type="match status" value="1"/>
</dbReference>
<dbReference type="InterPro" id="IPR036736">
    <property type="entry name" value="ACP-like_sf"/>
</dbReference>
<evidence type="ECO:0000259" key="11">
    <source>
        <dbReference type="PROSITE" id="PS50075"/>
    </source>
</evidence>
<evidence type="ECO:0000256" key="1">
    <source>
        <dbReference type="ARBA" id="ARBA00004685"/>
    </source>
</evidence>
<dbReference type="Gene3D" id="3.40.50.12780">
    <property type="entry name" value="N-terminal domain of ligase-like"/>
    <property type="match status" value="1"/>
</dbReference>
<dbReference type="PROSITE" id="PS00455">
    <property type="entry name" value="AMP_BINDING"/>
    <property type="match status" value="1"/>
</dbReference>
<dbReference type="InterPro" id="IPR000873">
    <property type="entry name" value="AMP-dep_synth/lig_dom"/>
</dbReference>
<dbReference type="SUPFAM" id="SSF52777">
    <property type="entry name" value="CoA-dependent acyltransferases"/>
    <property type="match status" value="4"/>
</dbReference>
<feature type="domain" description="Carrier" evidence="11">
    <location>
        <begin position="771"/>
        <end position="846"/>
    </location>
</feature>
<reference evidence="12" key="2">
    <citation type="submission" date="2023-05" db="EMBL/GenBank/DDBJ databases">
        <authorList>
            <consortium name="Lawrence Berkeley National Laboratory"/>
            <person name="Steindorff A."/>
            <person name="Hensen N."/>
            <person name="Bonometti L."/>
            <person name="Westerberg I."/>
            <person name="Brannstrom I.O."/>
            <person name="Guillou S."/>
            <person name="Cros-Aarteil S."/>
            <person name="Calhoun S."/>
            <person name="Haridas S."/>
            <person name="Kuo A."/>
            <person name="Mondo S."/>
            <person name="Pangilinan J."/>
            <person name="Riley R."/>
            <person name="Labutti K."/>
            <person name="Andreopoulos B."/>
            <person name="Lipzen A."/>
            <person name="Chen C."/>
            <person name="Yanf M."/>
            <person name="Daum C."/>
            <person name="Ng V."/>
            <person name="Clum A."/>
            <person name="Ohm R."/>
            <person name="Martin F."/>
            <person name="Silar P."/>
            <person name="Natvig D."/>
            <person name="Lalanne C."/>
            <person name="Gautier V."/>
            <person name="Ament-Velasquez S.L."/>
            <person name="Kruys A."/>
            <person name="Hutchinson M.I."/>
            <person name="Powell A.J."/>
            <person name="Barry K."/>
            <person name="Miller A.N."/>
            <person name="Grigoriev I.V."/>
            <person name="Debuchy R."/>
            <person name="Gladieux P."/>
            <person name="Thoren M.H."/>
            <person name="Johannesson H."/>
        </authorList>
    </citation>
    <scope>NUCLEOTIDE SEQUENCE</scope>
    <source>
        <strain evidence="12">CBS 508.74</strain>
    </source>
</reference>
<dbReference type="InterPro" id="IPR001242">
    <property type="entry name" value="Condensation_dom"/>
</dbReference>
<dbReference type="FunFam" id="3.40.50.12780:FF:000014">
    <property type="entry name" value="Nonribosomal peptide synthetase 1"/>
    <property type="match status" value="1"/>
</dbReference>
<dbReference type="PROSITE" id="PS00012">
    <property type="entry name" value="PHOSPHOPANTETHEINE"/>
    <property type="match status" value="1"/>
</dbReference>
<dbReference type="FunFam" id="1.10.1200.10:FF:000028">
    <property type="entry name" value="Nonribosomal peptide synthetase 13"/>
    <property type="match status" value="1"/>
</dbReference>
<dbReference type="InterPro" id="IPR042099">
    <property type="entry name" value="ANL_N_sf"/>
</dbReference>
<dbReference type="RefSeq" id="XP_064665050.1">
    <property type="nucleotide sequence ID" value="XM_064812414.1"/>
</dbReference>
<comment type="catalytic activity">
    <reaction evidence="8">
        <text>L-proline + L-tryptophan + 2 ATP = brevianamide F + 2 AMP + 2 diphosphate + 2 H(+)</text>
        <dbReference type="Rhea" id="RHEA:35935"/>
        <dbReference type="ChEBI" id="CHEBI:15378"/>
        <dbReference type="ChEBI" id="CHEBI:30616"/>
        <dbReference type="ChEBI" id="CHEBI:33019"/>
        <dbReference type="ChEBI" id="CHEBI:57912"/>
        <dbReference type="ChEBI" id="CHEBI:60039"/>
        <dbReference type="ChEBI" id="CHEBI:64530"/>
        <dbReference type="ChEBI" id="CHEBI:456215"/>
    </reaction>
</comment>
<evidence type="ECO:0000256" key="8">
    <source>
        <dbReference type="ARBA" id="ARBA00051337"/>
    </source>
</evidence>
<dbReference type="InterPro" id="IPR045851">
    <property type="entry name" value="AMP-bd_C_sf"/>
</dbReference>
<dbReference type="Pfam" id="PF00550">
    <property type="entry name" value="PP-binding"/>
    <property type="match status" value="2"/>
</dbReference>
<keyword evidence="13" id="KW-1185">Reference proteome</keyword>
<keyword evidence="2" id="KW-0596">Phosphopantetheine</keyword>
<keyword evidence="4" id="KW-0436">Ligase</keyword>
<name>A0AAN6QFX0_9PEZI</name>
<reference evidence="12" key="1">
    <citation type="journal article" date="2023" name="Mol. Phylogenet. Evol.">
        <title>Genome-scale phylogeny and comparative genomics of the fungal order Sordariales.</title>
        <authorList>
            <person name="Hensen N."/>
            <person name="Bonometti L."/>
            <person name="Westerberg I."/>
            <person name="Brannstrom I.O."/>
            <person name="Guillou S."/>
            <person name="Cros-Aarteil S."/>
            <person name="Calhoun S."/>
            <person name="Haridas S."/>
            <person name="Kuo A."/>
            <person name="Mondo S."/>
            <person name="Pangilinan J."/>
            <person name="Riley R."/>
            <person name="LaButti K."/>
            <person name="Andreopoulos B."/>
            <person name="Lipzen A."/>
            <person name="Chen C."/>
            <person name="Yan M."/>
            <person name="Daum C."/>
            <person name="Ng V."/>
            <person name="Clum A."/>
            <person name="Steindorff A."/>
            <person name="Ohm R.A."/>
            <person name="Martin F."/>
            <person name="Silar P."/>
            <person name="Natvig D.O."/>
            <person name="Lalanne C."/>
            <person name="Gautier V."/>
            <person name="Ament-Velasquez S.L."/>
            <person name="Kruys A."/>
            <person name="Hutchinson M.I."/>
            <person name="Powell A.J."/>
            <person name="Barry K."/>
            <person name="Miller A.N."/>
            <person name="Grigoriev I.V."/>
            <person name="Debuchy R."/>
            <person name="Gladieux P."/>
            <person name="Hiltunen Thoren M."/>
            <person name="Johannesson H."/>
        </authorList>
    </citation>
    <scope>NUCLEOTIDE SEQUENCE</scope>
    <source>
        <strain evidence="12">CBS 508.74</strain>
    </source>
</reference>
<dbReference type="FunFam" id="3.30.559.10:FF:000034">
    <property type="entry name" value="Nonribosomal peptide synthase sidD"/>
    <property type="match status" value="1"/>
</dbReference>
<dbReference type="FunFam" id="3.30.559.30:FF:000003">
    <property type="entry name" value="Nonribosomal peptide synthase SidD"/>
    <property type="match status" value="1"/>
</dbReference>
<dbReference type="EMBL" id="MU853373">
    <property type="protein sequence ID" value="KAK4107480.1"/>
    <property type="molecule type" value="Genomic_DNA"/>
</dbReference>
<dbReference type="CDD" id="cd19545">
    <property type="entry name" value="FUM14_C_NRPS-like"/>
    <property type="match status" value="1"/>
</dbReference>
<keyword evidence="3" id="KW-0597">Phosphoprotein</keyword>
<dbReference type="Gene3D" id="3.30.559.30">
    <property type="entry name" value="Nonribosomal peptide synthetase, condensation domain"/>
    <property type="match status" value="2"/>
</dbReference>
<dbReference type="InterPro" id="IPR009081">
    <property type="entry name" value="PP-bd_ACP"/>
</dbReference>
<dbReference type="GO" id="GO:0031177">
    <property type="term" value="F:phosphopantetheine binding"/>
    <property type="evidence" value="ECO:0007669"/>
    <property type="project" value="TreeGrafter"/>
</dbReference>
<dbReference type="FunFam" id="3.30.300.30:FF:000015">
    <property type="entry name" value="Nonribosomal peptide synthase SidD"/>
    <property type="match status" value="1"/>
</dbReference>
<feature type="domain" description="Carrier" evidence="11">
    <location>
        <begin position="1450"/>
        <end position="1526"/>
    </location>
</feature>
<evidence type="ECO:0000256" key="5">
    <source>
        <dbReference type="ARBA" id="ARBA00022737"/>
    </source>
</evidence>
<dbReference type="GO" id="GO:0005737">
    <property type="term" value="C:cytoplasm"/>
    <property type="evidence" value="ECO:0007669"/>
    <property type="project" value="TreeGrafter"/>
</dbReference>
<comment type="caution">
    <text evidence="12">The sequence shown here is derived from an EMBL/GenBank/DDBJ whole genome shotgun (WGS) entry which is preliminary data.</text>
</comment>
<keyword evidence="5" id="KW-0677">Repeat</keyword>
<comment type="similarity">
    <text evidence="7">Belongs to the NRP synthetase family.</text>
</comment>
<dbReference type="GO" id="GO:1902181">
    <property type="term" value="P:verruculogen biosynthetic process"/>
    <property type="evidence" value="ECO:0007669"/>
    <property type="project" value="UniProtKB-ARBA"/>
</dbReference>
<protein>
    <recommendedName>
        <fullName evidence="9">Brevianamide F synthase</fullName>
    </recommendedName>
    <alternativeName>
        <fullName evidence="10">Fumitremorgin biosynthesis protein A</fullName>
    </alternativeName>
</protein>
<dbReference type="InterPro" id="IPR006162">
    <property type="entry name" value="Ppantetheine_attach_site"/>
</dbReference>
<accession>A0AAN6QFX0</accession>
<dbReference type="GeneID" id="89936539"/>
<dbReference type="InterPro" id="IPR023213">
    <property type="entry name" value="CAT-like_dom_sf"/>
</dbReference>
<evidence type="ECO:0000256" key="3">
    <source>
        <dbReference type="ARBA" id="ARBA00022553"/>
    </source>
</evidence>
<evidence type="ECO:0000313" key="12">
    <source>
        <dbReference type="EMBL" id="KAK4107480.1"/>
    </source>
</evidence>
<dbReference type="InterPro" id="IPR010071">
    <property type="entry name" value="AA_adenyl_dom"/>
</dbReference>
<evidence type="ECO:0000256" key="7">
    <source>
        <dbReference type="ARBA" id="ARBA00029454"/>
    </source>
</evidence>
<dbReference type="GO" id="GO:0016874">
    <property type="term" value="F:ligase activity"/>
    <property type="evidence" value="ECO:0007669"/>
    <property type="project" value="UniProtKB-KW"/>
</dbReference>
<evidence type="ECO:0000313" key="13">
    <source>
        <dbReference type="Proteomes" id="UP001302812"/>
    </source>
</evidence>
<evidence type="ECO:0000256" key="9">
    <source>
        <dbReference type="ARBA" id="ARBA00078163"/>
    </source>
</evidence>
<dbReference type="Gene3D" id="3.30.300.30">
    <property type="match status" value="1"/>
</dbReference>
<dbReference type="Gene3D" id="1.10.1200.10">
    <property type="entry name" value="ACP-like"/>
    <property type="match status" value="2"/>
</dbReference>
<dbReference type="Pfam" id="PF00668">
    <property type="entry name" value="Condensation"/>
    <property type="match status" value="2"/>
</dbReference>
<comment type="pathway">
    <text evidence="1">Mycotoxin biosynthesis.</text>
</comment>
<dbReference type="Proteomes" id="UP001302812">
    <property type="component" value="Unassembled WGS sequence"/>
</dbReference>
<evidence type="ECO:0000256" key="6">
    <source>
        <dbReference type="ARBA" id="ARBA00023026"/>
    </source>
</evidence>
<gene>
    <name evidence="12" type="ORF">N656DRAFT_719985</name>
</gene>
<dbReference type="PROSITE" id="PS50075">
    <property type="entry name" value="CARRIER"/>
    <property type="match status" value="2"/>
</dbReference>
<proteinExistence type="inferred from homology"/>
<dbReference type="PANTHER" id="PTHR45527:SF3">
    <property type="entry name" value="SIDEROPHORE SYNTHETASE (EUROFUNG)"/>
    <property type="match status" value="1"/>
</dbReference>
<dbReference type="SUPFAM" id="SSF47336">
    <property type="entry name" value="ACP-like"/>
    <property type="match status" value="2"/>
</dbReference>